<gene>
    <name evidence="1" type="ORF">AYY17_05910</name>
</gene>
<dbReference type="Proteomes" id="UP000092247">
    <property type="component" value="Unassembled WGS sequence"/>
</dbReference>
<comment type="caution">
    <text evidence="1">The sequence shown here is derived from an EMBL/GenBank/DDBJ whole genome shotgun (WGS) entry which is preliminary data.</text>
</comment>
<dbReference type="AlphaFoldDB" id="A0A1B8H9W8"/>
<proteinExistence type="predicted"/>
<reference evidence="1 2" key="1">
    <citation type="submission" date="2016-06" db="EMBL/GenBank/DDBJ databases">
        <authorList>
            <person name="Kjaerup R.B."/>
            <person name="Dalgaard T.S."/>
            <person name="Juul-Madsen H.R."/>
        </authorList>
    </citation>
    <scope>NUCLEOTIDE SEQUENCE [LARGE SCALE GENOMIC DNA]</scope>
    <source>
        <strain evidence="1 2">GCSL-Mp3</strain>
    </source>
</reference>
<organism evidence="1 2">
    <name type="scientific">Morganella psychrotolerans</name>
    <dbReference type="NCBI Taxonomy" id="368603"/>
    <lineage>
        <taxon>Bacteria</taxon>
        <taxon>Pseudomonadati</taxon>
        <taxon>Pseudomonadota</taxon>
        <taxon>Gammaproteobacteria</taxon>
        <taxon>Enterobacterales</taxon>
        <taxon>Morganellaceae</taxon>
        <taxon>Morganella</taxon>
    </lineage>
</organism>
<evidence type="ECO:0000313" key="1">
    <source>
        <dbReference type="EMBL" id="OBU05874.1"/>
    </source>
</evidence>
<dbReference type="EMBL" id="LZEX01000023">
    <property type="protein sequence ID" value="OBU05874.1"/>
    <property type="molecule type" value="Genomic_DNA"/>
</dbReference>
<accession>A0A1B8H9W8</accession>
<name>A0A1B8H9W8_9GAMM</name>
<protein>
    <submittedName>
        <fullName evidence="1">Uncharacterized protein</fullName>
    </submittedName>
</protein>
<dbReference type="RefSeq" id="WP_067424116.1">
    <property type="nucleotide sequence ID" value="NZ_CBCPID010000011.1"/>
</dbReference>
<evidence type="ECO:0000313" key="2">
    <source>
        <dbReference type="Proteomes" id="UP000092247"/>
    </source>
</evidence>
<sequence>MKELNVAEIQAVSGAGIFSDAGTLIGQAIGGIVGHYKGTEQQSAQIGLDFGKTIGTAVDQSISMISSWFKSIKK</sequence>